<dbReference type="Proteomes" id="UP000182569">
    <property type="component" value="Chromosome"/>
</dbReference>
<dbReference type="PANTHER" id="PTHR43673:SF10">
    <property type="entry name" value="NADH DEHYDROGENASE_NAD(P)H NITROREDUCTASE XCC3605-RELATED"/>
    <property type="match status" value="1"/>
</dbReference>
<dbReference type="KEGG" id="ceu:A7L45_04125"/>
<evidence type="ECO:0000259" key="3">
    <source>
        <dbReference type="Pfam" id="PF14512"/>
    </source>
</evidence>
<dbReference type="STRING" id="1552.A7L45_04125"/>
<keyword evidence="2" id="KW-0560">Oxidoreductase</keyword>
<evidence type="ECO:0000313" key="4">
    <source>
        <dbReference type="EMBL" id="APC39304.1"/>
    </source>
</evidence>
<dbReference type="AlphaFoldDB" id="A0A1J0GE72"/>
<accession>A0A1J0GE72</accession>
<name>A0A1J0GE72_9CLOT</name>
<evidence type="ECO:0000256" key="2">
    <source>
        <dbReference type="ARBA" id="ARBA00023002"/>
    </source>
</evidence>
<protein>
    <recommendedName>
        <fullName evidence="3">Putative nitroreductase TM1586 domain-containing protein</fullName>
    </recommendedName>
</protein>
<dbReference type="SUPFAM" id="SSF55469">
    <property type="entry name" value="FMN-dependent nitroreductase-like"/>
    <property type="match status" value="1"/>
</dbReference>
<evidence type="ECO:0000256" key="1">
    <source>
        <dbReference type="ARBA" id="ARBA00007118"/>
    </source>
</evidence>
<dbReference type="Gene3D" id="3.40.109.30">
    <property type="entry name" value="putative nitroreductase (tm1586), domain 2"/>
    <property type="match status" value="1"/>
</dbReference>
<dbReference type="RefSeq" id="WP_071611596.1">
    <property type="nucleotide sequence ID" value="NZ_CP015756.1"/>
</dbReference>
<feature type="domain" description="Putative nitroreductase TM1586" evidence="3">
    <location>
        <begin position="7"/>
        <end position="249"/>
    </location>
</feature>
<dbReference type="InterPro" id="IPR029478">
    <property type="entry name" value="TM1586_NiRdase"/>
</dbReference>
<gene>
    <name evidence="4" type="ORF">A7L45_04125</name>
</gene>
<dbReference type="Gene3D" id="3.40.109.10">
    <property type="entry name" value="NADH Oxidase"/>
    <property type="match status" value="1"/>
</dbReference>
<sequence>MEFEKSVIELIKMRTSSRSFDQENIESLTLKKLKDYIKKSNEETKLRARVIVIQSNDNDSRKAKKLGTYGVISGANSFIIGIFEKEEKDALKFGYLFEKIILFATDLGLQTCWLGGTFNKGNFEENMSLVDNEFIPIVSPVGIKKEKPRVFESVMRKVIGANKRKPWSELFFETDSLVPLSEGSAAQYAVPLEMVRLGPSASNKQPWRIIKDENAYHFFLCRTKGYGVAGYDMQKNDIGIAKCHFELSANELGLKGTWVEIKNISTPNDWEYCCSWSN</sequence>
<dbReference type="PANTHER" id="PTHR43673">
    <property type="entry name" value="NAD(P)H NITROREDUCTASE YDGI-RELATED"/>
    <property type="match status" value="1"/>
</dbReference>
<dbReference type="OrthoDB" id="9814075at2"/>
<dbReference type="GO" id="GO:0016491">
    <property type="term" value="F:oxidoreductase activity"/>
    <property type="evidence" value="ECO:0007669"/>
    <property type="project" value="UniProtKB-KW"/>
</dbReference>
<proteinExistence type="inferred from homology"/>
<dbReference type="Pfam" id="PF14512">
    <property type="entry name" value="TM1586_NiRdase"/>
    <property type="match status" value="1"/>
</dbReference>
<comment type="similarity">
    <text evidence="1">Belongs to the nitroreductase family.</text>
</comment>
<evidence type="ECO:0000313" key="5">
    <source>
        <dbReference type="Proteomes" id="UP000182569"/>
    </source>
</evidence>
<keyword evidence="5" id="KW-1185">Reference proteome</keyword>
<organism evidence="4 5">
    <name type="scientific">Clostridium estertheticum subsp. estertheticum</name>
    <dbReference type="NCBI Taxonomy" id="1552"/>
    <lineage>
        <taxon>Bacteria</taxon>
        <taxon>Bacillati</taxon>
        <taxon>Bacillota</taxon>
        <taxon>Clostridia</taxon>
        <taxon>Eubacteriales</taxon>
        <taxon>Clostridiaceae</taxon>
        <taxon>Clostridium</taxon>
    </lineage>
</organism>
<reference evidence="5" key="1">
    <citation type="journal article" date="2016" name="Front. Microbiol.">
        <title>Complete Genome Sequence of Clostridium estertheticum DSM 8809, a Microbe Identified in Spoiled Vacuum Packed Beef.</title>
        <authorList>
            <person name="Yu Z."/>
            <person name="Gunn L."/>
            <person name="Brennan E."/>
            <person name="Reid R."/>
            <person name="Wall P.G."/>
            <person name="Gaora O.P."/>
            <person name="Hurley D."/>
            <person name="Bolton D."/>
            <person name="Fanning S."/>
        </authorList>
    </citation>
    <scope>NUCLEOTIDE SEQUENCE [LARGE SCALE GENOMIC DNA]</scope>
    <source>
        <strain evidence="5">DSM 8809</strain>
    </source>
</reference>
<dbReference type="EMBL" id="CP015756">
    <property type="protein sequence ID" value="APC39304.1"/>
    <property type="molecule type" value="Genomic_DNA"/>
</dbReference>
<dbReference type="InterPro" id="IPR000415">
    <property type="entry name" value="Nitroreductase-like"/>
</dbReference>